<sequence length="234" mass="26027">MPRILAQVSLKFALYCFVKRTMLCWLRRTLIPLLWFFIHLRLLELSATITTPTGLLMSVVEASFKSRNDGILGVAPNSIYPLKGSVKYQICNAYNHSALDCTNRFNHSFTSSKLHNSLAAINFDDDVASTWYPDSGASAHMTGNQLLPNSSTPYFGHTLVMVDNCSKLPITYTGSITLNNLKLNNVLLVPDIKKNLISIHKLCLDNNCTAEFTPSSFLAKDQTTLQSQLSCSTQ</sequence>
<feature type="domain" description="Retrovirus-related Pol polyprotein from transposon TNT 1-94-like beta-barrel" evidence="1">
    <location>
        <begin position="131"/>
        <end position="202"/>
    </location>
</feature>
<organism evidence="2 3">
    <name type="scientific">Lithospermum erythrorhizon</name>
    <name type="common">Purple gromwell</name>
    <name type="synonym">Lithospermum officinale var. erythrorhizon</name>
    <dbReference type="NCBI Taxonomy" id="34254"/>
    <lineage>
        <taxon>Eukaryota</taxon>
        <taxon>Viridiplantae</taxon>
        <taxon>Streptophyta</taxon>
        <taxon>Embryophyta</taxon>
        <taxon>Tracheophyta</taxon>
        <taxon>Spermatophyta</taxon>
        <taxon>Magnoliopsida</taxon>
        <taxon>eudicotyledons</taxon>
        <taxon>Gunneridae</taxon>
        <taxon>Pentapetalae</taxon>
        <taxon>asterids</taxon>
        <taxon>lamiids</taxon>
        <taxon>Boraginales</taxon>
        <taxon>Boraginaceae</taxon>
        <taxon>Boraginoideae</taxon>
        <taxon>Lithospermeae</taxon>
        <taxon>Lithospermum</taxon>
    </lineage>
</organism>
<comment type="caution">
    <text evidence="2">The sequence shown here is derived from an EMBL/GenBank/DDBJ whole genome shotgun (WGS) entry which is preliminary data.</text>
</comment>
<dbReference type="EMBL" id="BAABME010011068">
    <property type="protein sequence ID" value="GAA0183187.1"/>
    <property type="molecule type" value="Genomic_DNA"/>
</dbReference>
<keyword evidence="3" id="KW-1185">Reference proteome</keyword>
<protein>
    <recommendedName>
        <fullName evidence="1">Retrovirus-related Pol polyprotein from transposon TNT 1-94-like beta-barrel domain-containing protein</fullName>
    </recommendedName>
</protein>
<name>A0AAV3RPE0_LITER</name>
<dbReference type="Proteomes" id="UP001454036">
    <property type="component" value="Unassembled WGS sequence"/>
</dbReference>
<gene>
    <name evidence="2" type="ORF">LIER_30648</name>
</gene>
<dbReference type="Pfam" id="PF22936">
    <property type="entry name" value="Pol_BBD"/>
    <property type="match status" value="1"/>
</dbReference>
<dbReference type="AlphaFoldDB" id="A0AAV3RPE0"/>
<reference evidence="2 3" key="1">
    <citation type="submission" date="2024-01" db="EMBL/GenBank/DDBJ databases">
        <title>The complete chloroplast genome sequence of Lithospermum erythrorhizon: insights into the phylogenetic relationship among Boraginaceae species and the maternal lineages of purple gromwells.</title>
        <authorList>
            <person name="Okada T."/>
            <person name="Watanabe K."/>
        </authorList>
    </citation>
    <scope>NUCLEOTIDE SEQUENCE [LARGE SCALE GENOMIC DNA]</scope>
</reference>
<evidence type="ECO:0000313" key="3">
    <source>
        <dbReference type="Proteomes" id="UP001454036"/>
    </source>
</evidence>
<dbReference type="InterPro" id="IPR054722">
    <property type="entry name" value="PolX-like_BBD"/>
</dbReference>
<evidence type="ECO:0000313" key="2">
    <source>
        <dbReference type="EMBL" id="GAA0183187.1"/>
    </source>
</evidence>
<evidence type="ECO:0000259" key="1">
    <source>
        <dbReference type="Pfam" id="PF22936"/>
    </source>
</evidence>
<proteinExistence type="predicted"/>
<accession>A0AAV3RPE0</accession>